<dbReference type="EMBL" id="ABEU02000008">
    <property type="protein sequence ID" value="PNR49567.1"/>
    <property type="molecule type" value="Genomic_DNA"/>
</dbReference>
<dbReference type="Gene3D" id="3.40.640.10">
    <property type="entry name" value="Type I PLP-dependent aspartate aminotransferase-like (Major domain)"/>
    <property type="match status" value="1"/>
</dbReference>
<feature type="region of interest" description="Disordered" evidence="2">
    <location>
        <begin position="1"/>
        <end position="104"/>
    </location>
</feature>
<gene>
    <name evidence="5" type="primary">LOC112285332</name>
    <name evidence="4" type="ORF">PHYPA_011463</name>
</gene>
<dbReference type="GeneID" id="112285332"/>
<reference evidence="5" key="3">
    <citation type="submission" date="2020-12" db="UniProtKB">
        <authorList>
            <consortium name="EnsemblPlants"/>
        </authorList>
    </citation>
    <scope>IDENTIFICATION</scope>
</reference>
<accession>A0A2K1K724</accession>
<feature type="compositionally biased region" description="Basic and acidic residues" evidence="2">
    <location>
        <begin position="1"/>
        <end position="15"/>
    </location>
</feature>
<dbReference type="GO" id="GO:0016846">
    <property type="term" value="F:carbon-sulfur lyase activity"/>
    <property type="evidence" value="ECO:0000318"/>
    <property type="project" value="GO_Central"/>
</dbReference>
<sequence length="562" mass="61771">MKSELNWEDGGREAEAAVAESGGDFDGRARSAEICTRGQECGQSGSRVSEELSSFESGGGQVDAVGGCGRGDGDSEGKRGEYVPPPAIERLDGTNSQDSHNEDASDGAIAASLADRDGYSAPANFHFVSESREATLQREFAHHEPGVARINNGSFGSAPKCVLDDQAEWKAQWLRHPDAFCWDPLTDGFLAARKGLAELIGYPDVDEVVLLENATSGAAIVALDCMWGFLEGRFQQGDAILMFDSAYGAVKKCFQAYCVRAGAHLLEYKMPFPVASNSEIIRTFEEFLQKKKAEYPSRTIRLVILDHITSMPSIILPVRDLVCLCRNYGVEKVFVDGAHAIGSVDVDVNGINADYYMANVHKWLFAPPVVAFFHAKPQLLSRLHHPVVSHSYGAGLLTETYWVGTRDYSALLAVPKAIQFMKDLFGDLKAYEKSNHDMAVEMGVMLARTWGTSLGAPPEMFASMVMVGLPAQINIHSHDDALRMRSRLRDEFHVEVPLFYAGESVSYMNSSKHLAYARISHQVYNKLEDYYAFRDAVNSIVDECTLSVGLRNTHLDAEEVVV</sequence>
<dbReference type="RefSeq" id="XP_024381813.1">
    <property type="nucleotide sequence ID" value="XM_024526045.2"/>
</dbReference>
<dbReference type="AlphaFoldDB" id="A0A2K1K724"/>
<dbReference type="EnsemblPlants" id="Pp3c8_13110V3.1">
    <property type="protein sequence ID" value="Pp3c8_13110V3.1"/>
    <property type="gene ID" value="Pp3c8_13110"/>
</dbReference>
<evidence type="ECO:0000256" key="1">
    <source>
        <dbReference type="ARBA" id="ARBA00022898"/>
    </source>
</evidence>
<dbReference type="PANTHER" id="PTHR43092:SF2">
    <property type="entry name" value="HERCYNYLCYSTEINE SULFOXIDE LYASE"/>
    <property type="match status" value="1"/>
</dbReference>
<dbReference type="Gramene" id="Pp3c8_13110V3.2">
    <property type="protein sequence ID" value="Pp3c8_13110V3.2"/>
    <property type="gene ID" value="Pp3c8_13110"/>
</dbReference>
<dbReference type="OrthoDB" id="5978656at2759"/>
<dbReference type="OMA" id="TGNCHKW"/>
<feature type="compositionally biased region" description="Gly residues" evidence="2">
    <location>
        <begin position="57"/>
        <end position="70"/>
    </location>
</feature>
<evidence type="ECO:0000313" key="5">
    <source>
        <dbReference type="EnsemblPlants" id="Pp3c8_13110V3.1"/>
    </source>
</evidence>
<organism evidence="4">
    <name type="scientific">Physcomitrium patens</name>
    <name type="common">Spreading-leaved earth moss</name>
    <name type="synonym">Physcomitrella patens</name>
    <dbReference type="NCBI Taxonomy" id="3218"/>
    <lineage>
        <taxon>Eukaryota</taxon>
        <taxon>Viridiplantae</taxon>
        <taxon>Streptophyta</taxon>
        <taxon>Embryophyta</taxon>
        <taxon>Bryophyta</taxon>
        <taxon>Bryophytina</taxon>
        <taxon>Bryopsida</taxon>
        <taxon>Funariidae</taxon>
        <taxon>Funariales</taxon>
        <taxon>Funariaceae</taxon>
        <taxon>Physcomitrium</taxon>
    </lineage>
</organism>
<dbReference type="Gramene" id="Pp3c8_13110V3.1">
    <property type="protein sequence ID" value="Pp3c8_13110V3.1"/>
    <property type="gene ID" value="Pp3c8_13110"/>
</dbReference>
<dbReference type="Proteomes" id="UP000006727">
    <property type="component" value="Chromosome 8"/>
</dbReference>
<evidence type="ECO:0000313" key="4">
    <source>
        <dbReference type="EMBL" id="PNR49567.1"/>
    </source>
</evidence>
<dbReference type="SUPFAM" id="SSF53383">
    <property type="entry name" value="PLP-dependent transferases"/>
    <property type="match status" value="1"/>
</dbReference>
<dbReference type="InterPro" id="IPR000192">
    <property type="entry name" value="Aminotrans_V_dom"/>
</dbReference>
<dbReference type="InterPro" id="IPR015421">
    <property type="entry name" value="PyrdxlP-dep_Trfase_major"/>
</dbReference>
<evidence type="ECO:0000259" key="3">
    <source>
        <dbReference type="Pfam" id="PF00266"/>
    </source>
</evidence>
<dbReference type="InterPro" id="IPR015424">
    <property type="entry name" value="PyrdxlP-dep_Trfase"/>
</dbReference>
<feature type="compositionally biased region" description="Basic and acidic residues" evidence="2">
    <location>
        <begin position="71"/>
        <end position="81"/>
    </location>
</feature>
<keyword evidence="1" id="KW-0663">Pyridoxal phosphate</keyword>
<dbReference type="PaxDb" id="3218-PP1S62_221V6.1"/>
<dbReference type="FunCoup" id="A0A2K1K724">
    <property type="interactions" value="2621"/>
</dbReference>
<dbReference type="Pfam" id="PF00266">
    <property type="entry name" value="Aminotran_5"/>
    <property type="match status" value="1"/>
</dbReference>
<dbReference type="STRING" id="3218.A0A2K1K724"/>
<reference evidence="4 6" key="1">
    <citation type="journal article" date="2008" name="Science">
        <title>The Physcomitrella genome reveals evolutionary insights into the conquest of land by plants.</title>
        <authorList>
            <person name="Rensing S."/>
            <person name="Lang D."/>
            <person name="Zimmer A."/>
            <person name="Terry A."/>
            <person name="Salamov A."/>
            <person name="Shapiro H."/>
            <person name="Nishiyama T."/>
            <person name="Perroud P.-F."/>
            <person name="Lindquist E."/>
            <person name="Kamisugi Y."/>
            <person name="Tanahashi T."/>
            <person name="Sakakibara K."/>
            <person name="Fujita T."/>
            <person name="Oishi K."/>
            <person name="Shin-I T."/>
            <person name="Kuroki Y."/>
            <person name="Toyoda A."/>
            <person name="Suzuki Y."/>
            <person name="Hashimoto A."/>
            <person name="Yamaguchi K."/>
            <person name="Sugano A."/>
            <person name="Kohara Y."/>
            <person name="Fujiyama A."/>
            <person name="Anterola A."/>
            <person name="Aoki S."/>
            <person name="Ashton N."/>
            <person name="Barbazuk W.B."/>
            <person name="Barker E."/>
            <person name="Bennetzen J."/>
            <person name="Bezanilla M."/>
            <person name="Blankenship R."/>
            <person name="Cho S.H."/>
            <person name="Dutcher S."/>
            <person name="Estelle M."/>
            <person name="Fawcett J.A."/>
            <person name="Gundlach H."/>
            <person name="Hanada K."/>
            <person name="Heyl A."/>
            <person name="Hicks K.A."/>
            <person name="Hugh J."/>
            <person name="Lohr M."/>
            <person name="Mayer K."/>
            <person name="Melkozernov A."/>
            <person name="Murata T."/>
            <person name="Nelson D."/>
            <person name="Pils B."/>
            <person name="Prigge M."/>
            <person name="Reiss B."/>
            <person name="Renner T."/>
            <person name="Rombauts S."/>
            <person name="Rushton P."/>
            <person name="Sanderfoot A."/>
            <person name="Schween G."/>
            <person name="Shiu S.-H."/>
            <person name="Stueber K."/>
            <person name="Theodoulou F.L."/>
            <person name="Tu H."/>
            <person name="Van de Peer Y."/>
            <person name="Verrier P.J."/>
            <person name="Waters E."/>
            <person name="Wood A."/>
            <person name="Yang L."/>
            <person name="Cove D."/>
            <person name="Cuming A."/>
            <person name="Hasebe M."/>
            <person name="Lucas S."/>
            <person name="Mishler D.B."/>
            <person name="Reski R."/>
            <person name="Grigoriev I."/>
            <person name="Quatrano R.S."/>
            <person name="Boore J.L."/>
        </authorList>
    </citation>
    <scope>NUCLEOTIDE SEQUENCE [LARGE SCALE GENOMIC DNA]</scope>
    <source>
        <strain evidence="5 6">cv. Gransden 2004</strain>
    </source>
</reference>
<evidence type="ECO:0000256" key="2">
    <source>
        <dbReference type="SAM" id="MobiDB-lite"/>
    </source>
</evidence>
<reference evidence="4 6" key="2">
    <citation type="journal article" date="2018" name="Plant J.">
        <title>The Physcomitrella patens chromosome-scale assembly reveals moss genome structure and evolution.</title>
        <authorList>
            <person name="Lang D."/>
            <person name="Ullrich K.K."/>
            <person name="Murat F."/>
            <person name="Fuchs J."/>
            <person name="Jenkins J."/>
            <person name="Haas F.B."/>
            <person name="Piednoel M."/>
            <person name="Gundlach H."/>
            <person name="Van Bel M."/>
            <person name="Meyberg R."/>
            <person name="Vives C."/>
            <person name="Morata J."/>
            <person name="Symeonidi A."/>
            <person name="Hiss M."/>
            <person name="Muchero W."/>
            <person name="Kamisugi Y."/>
            <person name="Saleh O."/>
            <person name="Blanc G."/>
            <person name="Decker E.L."/>
            <person name="van Gessel N."/>
            <person name="Grimwood J."/>
            <person name="Hayes R.D."/>
            <person name="Graham S.W."/>
            <person name="Gunter L.E."/>
            <person name="McDaniel S.F."/>
            <person name="Hoernstein S.N.W."/>
            <person name="Larsson A."/>
            <person name="Li F.W."/>
            <person name="Perroud P.F."/>
            <person name="Phillips J."/>
            <person name="Ranjan P."/>
            <person name="Rokshar D.S."/>
            <person name="Rothfels C.J."/>
            <person name="Schneider L."/>
            <person name="Shu S."/>
            <person name="Stevenson D.W."/>
            <person name="Thummler F."/>
            <person name="Tillich M."/>
            <person name="Villarreal Aguilar J.C."/>
            <person name="Widiez T."/>
            <person name="Wong G.K."/>
            <person name="Wymore A."/>
            <person name="Zhang Y."/>
            <person name="Zimmer A.D."/>
            <person name="Quatrano R.S."/>
            <person name="Mayer K.F.X."/>
            <person name="Goodstein D."/>
            <person name="Casacuberta J.M."/>
            <person name="Vandepoele K."/>
            <person name="Reski R."/>
            <person name="Cuming A.C."/>
            <person name="Tuskan G.A."/>
            <person name="Maumus F."/>
            <person name="Salse J."/>
            <person name="Schmutz J."/>
            <person name="Rensing S.A."/>
        </authorList>
    </citation>
    <scope>NUCLEOTIDE SEQUENCE [LARGE SCALE GENOMIC DNA]</scope>
    <source>
        <strain evidence="5 6">cv. Gransden 2004</strain>
    </source>
</reference>
<keyword evidence="6" id="KW-1185">Reference proteome</keyword>
<proteinExistence type="predicted"/>
<dbReference type="KEGG" id="ppp:112285332"/>
<dbReference type="EnsemblPlants" id="Pp3c8_13110V3.2">
    <property type="protein sequence ID" value="Pp3c8_13110V3.2"/>
    <property type="gene ID" value="Pp3c8_13110"/>
</dbReference>
<evidence type="ECO:0000313" key="6">
    <source>
        <dbReference type="Proteomes" id="UP000006727"/>
    </source>
</evidence>
<feature type="domain" description="Aminotransferase class V" evidence="3">
    <location>
        <begin position="186"/>
        <end position="529"/>
    </location>
</feature>
<dbReference type="PANTHER" id="PTHR43092">
    <property type="entry name" value="L-CYSTEINE DESULFHYDRASE"/>
    <property type="match status" value="1"/>
</dbReference>
<dbReference type="RefSeq" id="XP_073391692.1">
    <property type="nucleotide sequence ID" value="XM_073535591.1"/>
</dbReference>
<name>A0A2K1K724_PHYPA</name>
<protein>
    <recommendedName>
        <fullName evidence="3">Aminotransferase class V domain-containing protein</fullName>
    </recommendedName>
</protein>